<evidence type="ECO:0000256" key="6">
    <source>
        <dbReference type="ARBA" id="ARBA00022824"/>
    </source>
</evidence>
<proteinExistence type="predicted"/>
<organism evidence="11 12">
    <name type="scientific">Roseimaritima multifibrata</name>
    <dbReference type="NCBI Taxonomy" id="1930274"/>
    <lineage>
        <taxon>Bacteria</taxon>
        <taxon>Pseudomonadati</taxon>
        <taxon>Planctomycetota</taxon>
        <taxon>Planctomycetia</taxon>
        <taxon>Pirellulales</taxon>
        <taxon>Pirellulaceae</taxon>
        <taxon>Roseimaritima</taxon>
    </lineage>
</organism>
<evidence type="ECO:0000256" key="9">
    <source>
        <dbReference type="SAM" id="MobiDB-lite"/>
    </source>
</evidence>
<feature type="transmembrane region" description="Helical" evidence="10">
    <location>
        <begin position="32"/>
        <end position="51"/>
    </location>
</feature>
<comment type="subcellular location">
    <subcellularLocation>
        <location evidence="1">Endomembrane system</location>
        <topology evidence="1">Multi-pass membrane protein</topology>
    </subcellularLocation>
    <subcellularLocation>
        <location evidence="2">Endoplasmic reticulum membrane</location>
    </subcellularLocation>
</comment>
<dbReference type="InterPro" id="IPR005599">
    <property type="entry name" value="GPI_mannosylTrfase"/>
</dbReference>
<keyword evidence="12" id="KW-1185">Reference proteome</keyword>
<name>A0A517MKR3_9BACT</name>
<evidence type="ECO:0000256" key="1">
    <source>
        <dbReference type="ARBA" id="ARBA00004127"/>
    </source>
</evidence>
<feature type="transmembrane region" description="Helical" evidence="10">
    <location>
        <begin position="95"/>
        <end position="113"/>
    </location>
</feature>
<evidence type="ECO:0000256" key="10">
    <source>
        <dbReference type="SAM" id="Phobius"/>
    </source>
</evidence>
<evidence type="ECO:0000256" key="7">
    <source>
        <dbReference type="ARBA" id="ARBA00022989"/>
    </source>
</evidence>
<feature type="transmembrane region" description="Helical" evidence="10">
    <location>
        <begin position="325"/>
        <end position="349"/>
    </location>
</feature>
<feature type="compositionally biased region" description="Basic residues" evidence="9">
    <location>
        <begin position="1"/>
        <end position="13"/>
    </location>
</feature>
<evidence type="ECO:0000256" key="3">
    <source>
        <dbReference type="ARBA" id="ARBA00022676"/>
    </source>
</evidence>
<keyword evidence="5 10" id="KW-0812">Transmembrane</keyword>
<dbReference type="Pfam" id="PF03901">
    <property type="entry name" value="Glyco_transf_22"/>
    <property type="match status" value="1"/>
</dbReference>
<feature type="transmembrane region" description="Helical" evidence="10">
    <location>
        <begin position="411"/>
        <end position="431"/>
    </location>
</feature>
<dbReference type="GO" id="GO:0016757">
    <property type="term" value="F:glycosyltransferase activity"/>
    <property type="evidence" value="ECO:0007669"/>
    <property type="project" value="UniProtKB-KW"/>
</dbReference>
<feature type="transmembrane region" description="Helical" evidence="10">
    <location>
        <begin position="356"/>
        <end position="374"/>
    </location>
</feature>
<feature type="transmembrane region" description="Helical" evidence="10">
    <location>
        <begin position="437"/>
        <end position="454"/>
    </location>
</feature>
<feature type="transmembrane region" description="Helical" evidence="10">
    <location>
        <begin position="636"/>
        <end position="656"/>
    </location>
</feature>
<feature type="region of interest" description="Disordered" evidence="9">
    <location>
        <begin position="1"/>
        <end position="21"/>
    </location>
</feature>
<feature type="transmembrane region" description="Helical" evidence="10">
    <location>
        <begin position="587"/>
        <end position="606"/>
    </location>
</feature>
<sequence length="807" mass="88498">MPTKKTKKSRNPPKTHDPTQIPALAPPQINRFSWKFLLASGLGLIWILLYLRQPIWPVSMVPLDADSNGPRWLLFLAPDQMLDGWLNGPVNLSSLTIRLAVFLPACIVWAVSWDAGRRLLRAFPPLNFFPQRPIRDQANDKQQTPGRLSLRTFAIEKGALAIAIGLSLHSLIVLFVGIAGGIGHASSSLLIALLTLSIGWLADFFTRGRQEAVSAAASIDSINAVEPTVSSEIECTEPNTSVSPTLLTLGWMATATLACLVIARSFMPPAEYDVREYHLQGPKEWSQDGQIHFLPHNIYTSMPMGAELHTIATIDWWRWTGKEDAWWWGALSGKIVIAGYALLAAILAGAAVRRRCGPLVGIWMTALTLAMPALCEEAGLGLVEPAVACYFAGGILLIVSAGSPRRDSSANVHQASLASALWIGFFAGSALACKYPALLFVVLPLGIAAAWGNLSGRNASMPRDTGTTDNVTDSEAKTFSWKPNWRQLAWFSLAVAVTAGPWFAKNLAFTGNPVYPLAGNIFGGRTLTDAKIEQWDEGHKGGPITLSAVATAAEALSWKWKLQSMLLVPLALLGMVCCWSNTEVRQTFLVTVCLVVFWFLFTHRIARFLVPILPLVVYLAGFGCQQLVARVGQGRAVALLLFGIVLNGLMIGSPLLGDSRILVTMNHLRADVDARQGARRIPEYLHYVNERMKPTDKLLVVGDAAVFDYEPAIDYATTFDQSQLTAITSHQPAEQWQAEFQRHGWTHLLIHWGEIERLRSTYGFDEAITKQLVEQLIAQQVIAPDPKVFSNGLVEIYKVNPPQKPSE</sequence>
<dbReference type="KEGG" id="rml:FF011L_42680"/>
<dbReference type="AlphaFoldDB" id="A0A517MKR3"/>
<keyword evidence="8 10" id="KW-0472">Membrane</keyword>
<evidence type="ECO:0000313" key="11">
    <source>
        <dbReference type="EMBL" id="QDS95472.1"/>
    </source>
</evidence>
<keyword evidence="3 11" id="KW-0328">Glycosyltransferase</keyword>
<evidence type="ECO:0000256" key="2">
    <source>
        <dbReference type="ARBA" id="ARBA00004586"/>
    </source>
</evidence>
<feature type="transmembrane region" description="Helical" evidence="10">
    <location>
        <begin position="612"/>
        <end position="629"/>
    </location>
</feature>
<feature type="transmembrane region" description="Helical" evidence="10">
    <location>
        <begin position="159"/>
        <end position="182"/>
    </location>
</feature>
<evidence type="ECO:0000313" key="12">
    <source>
        <dbReference type="Proteomes" id="UP000320672"/>
    </source>
</evidence>
<dbReference type="GO" id="GO:0012505">
    <property type="term" value="C:endomembrane system"/>
    <property type="evidence" value="ECO:0007669"/>
    <property type="project" value="UniProtKB-SubCell"/>
</dbReference>
<dbReference type="Proteomes" id="UP000320672">
    <property type="component" value="Chromosome"/>
</dbReference>
<keyword evidence="6" id="KW-0256">Endoplasmic reticulum</keyword>
<reference evidence="11 12" key="1">
    <citation type="submission" date="2019-02" db="EMBL/GenBank/DDBJ databases">
        <title>Deep-cultivation of Planctomycetes and their phenomic and genomic characterization uncovers novel biology.</title>
        <authorList>
            <person name="Wiegand S."/>
            <person name="Jogler M."/>
            <person name="Boedeker C."/>
            <person name="Pinto D."/>
            <person name="Vollmers J."/>
            <person name="Rivas-Marin E."/>
            <person name="Kohn T."/>
            <person name="Peeters S.H."/>
            <person name="Heuer A."/>
            <person name="Rast P."/>
            <person name="Oberbeckmann S."/>
            <person name="Bunk B."/>
            <person name="Jeske O."/>
            <person name="Meyerdierks A."/>
            <person name="Storesund J.E."/>
            <person name="Kallscheuer N."/>
            <person name="Luecker S."/>
            <person name="Lage O.M."/>
            <person name="Pohl T."/>
            <person name="Merkel B.J."/>
            <person name="Hornburger P."/>
            <person name="Mueller R.-W."/>
            <person name="Bruemmer F."/>
            <person name="Labrenz M."/>
            <person name="Spormann A.M."/>
            <person name="Op den Camp H."/>
            <person name="Overmann J."/>
            <person name="Amann R."/>
            <person name="Jetten M.S.M."/>
            <person name="Mascher T."/>
            <person name="Medema M.H."/>
            <person name="Devos D.P."/>
            <person name="Kaster A.-K."/>
            <person name="Ovreas L."/>
            <person name="Rohde M."/>
            <person name="Galperin M.Y."/>
            <person name="Jogler C."/>
        </authorList>
    </citation>
    <scope>NUCLEOTIDE SEQUENCE [LARGE SCALE GENOMIC DNA]</scope>
    <source>
        <strain evidence="11 12">FF011L</strain>
    </source>
</reference>
<feature type="transmembrane region" description="Helical" evidence="10">
    <location>
        <begin position="246"/>
        <end position="267"/>
    </location>
</feature>
<gene>
    <name evidence="11" type="ORF">FF011L_42680</name>
</gene>
<feature type="transmembrane region" description="Helical" evidence="10">
    <location>
        <begin position="380"/>
        <end position="399"/>
    </location>
</feature>
<protein>
    <submittedName>
        <fullName evidence="11">Alg9-like mannosyltransferase family protein</fullName>
    </submittedName>
</protein>
<keyword evidence="7 10" id="KW-1133">Transmembrane helix</keyword>
<feature type="transmembrane region" description="Helical" evidence="10">
    <location>
        <begin position="188"/>
        <end position="205"/>
    </location>
</feature>
<evidence type="ECO:0000256" key="4">
    <source>
        <dbReference type="ARBA" id="ARBA00022679"/>
    </source>
</evidence>
<dbReference type="EMBL" id="CP036262">
    <property type="protein sequence ID" value="QDS95472.1"/>
    <property type="molecule type" value="Genomic_DNA"/>
</dbReference>
<dbReference type="OrthoDB" id="9785476at2"/>
<evidence type="ECO:0000256" key="8">
    <source>
        <dbReference type="ARBA" id="ARBA00023136"/>
    </source>
</evidence>
<evidence type="ECO:0000256" key="5">
    <source>
        <dbReference type="ARBA" id="ARBA00022692"/>
    </source>
</evidence>
<keyword evidence="4 11" id="KW-0808">Transferase</keyword>
<accession>A0A517MKR3</accession>
<feature type="transmembrane region" description="Helical" evidence="10">
    <location>
        <begin position="487"/>
        <end position="504"/>
    </location>
</feature>